<dbReference type="EMBL" id="LAZR01005437">
    <property type="protein sequence ID" value="KKM99961.1"/>
    <property type="molecule type" value="Genomic_DNA"/>
</dbReference>
<protein>
    <submittedName>
        <fullName evidence="1">Uncharacterized protein</fullName>
    </submittedName>
</protein>
<proteinExistence type="predicted"/>
<sequence>MSLRPALFDLWPSPWPEDCEHSWNMVYSLWEHSTYHCSICNTDLWKQIDAPFPETPRAPRKTTAKCEKL</sequence>
<dbReference type="AlphaFoldDB" id="A0A0F9MKV2"/>
<evidence type="ECO:0000313" key="1">
    <source>
        <dbReference type="EMBL" id="KKM99961.1"/>
    </source>
</evidence>
<name>A0A0F9MKV2_9ZZZZ</name>
<accession>A0A0F9MKV2</accession>
<organism evidence="1">
    <name type="scientific">marine sediment metagenome</name>
    <dbReference type="NCBI Taxonomy" id="412755"/>
    <lineage>
        <taxon>unclassified sequences</taxon>
        <taxon>metagenomes</taxon>
        <taxon>ecological metagenomes</taxon>
    </lineage>
</organism>
<gene>
    <name evidence="1" type="ORF">LCGC14_1142550</name>
</gene>
<reference evidence="1" key="1">
    <citation type="journal article" date="2015" name="Nature">
        <title>Complex archaea that bridge the gap between prokaryotes and eukaryotes.</title>
        <authorList>
            <person name="Spang A."/>
            <person name="Saw J.H."/>
            <person name="Jorgensen S.L."/>
            <person name="Zaremba-Niedzwiedzka K."/>
            <person name="Martijn J."/>
            <person name="Lind A.E."/>
            <person name="van Eijk R."/>
            <person name="Schleper C."/>
            <person name="Guy L."/>
            <person name="Ettema T.J."/>
        </authorList>
    </citation>
    <scope>NUCLEOTIDE SEQUENCE</scope>
</reference>
<comment type="caution">
    <text evidence="1">The sequence shown here is derived from an EMBL/GenBank/DDBJ whole genome shotgun (WGS) entry which is preliminary data.</text>
</comment>